<feature type="transmembrane region" description="Helical" evidence="9">
    <location>
        <begin position="261"/>
        <end position="278"/>
    </location>
</feature>
<dbReference type="SUPFAM" id="SSF161070">
    <property type="entry name" value="SNF-like"/>
    <property type="match status" value="1"/>
</dbReference>
<evidence type="ECO:0000256" key="8">
    <source>
        <dbReference type="RuleBase" id="RU003732"/>
    </source>
</evidence>
<sequence length="500" mass="56276">MGMLSLPGFLSCGKKKDFSLTDENDAHSSDSDENSDRGNWSSKGDYLLSMVGYAVGLGNVWRFPYLTYQNGGGAFLIPYTVMLALAGLPLFFLECSLGQFASLGPVSIWRILPLFQGVGITMVIISTFVTVYYNVIIAYALYYLFASFQKVLPWSDCFFWADEFCSKTQIVSDCNATLNGEIIHANYSFIVSNNLTCINGTMNYKPVQFPTEQYWNKMALQRSSGLDDTGRIVWYLALCLLLSWIIVGAALFKGIKSSGKVVYFTALFPYVILLILLVRGATLEGALNGIEYYIGRQSNITKLMEAEVRGSVSPRSVTHFPGYVGLLFFFLSSQVLQVLPYRSFHCFPGFELAFVAYPEALSKLPVSPLWSFLFFFMLVLLGLDSQFATIETLVTTIQDIHPRVMKKLRMPVTQGLCAVLFFLGLICVTQAGIYWVNLIDHFCAGWGILISALLEIIGIVYIYGGNRFIKDVEMMIGKKSFSFWLWWRTCWFFITPVLLM</sequence>
<feature type="transmembrane region" description="Helical" evidence="9">
    <location>
        <begin position="46"/>
        <end position="63"/>
    </location>
</feature>
<feature type="transmembrane region" description="Helical" evidence="9">
    <location>
        <begin position="75"/>
        <end position="93"/>
    </location>
</feature>
<dbReference type="PROSITE" id="PS00754">
    <property type="entry name" value="NA_NEUROTRAN_SYMP_2"/>
    <property type="match status" value="1"/>
</dbReference>
<keyword evidence="6" id="KW-0915">Sodium</keyword>
<dbReference type="InterPro" id="IPR000175">
    <property type="entry name" value="Na/ntran_symport"/>
</dbReference>
<keyword evidence="3 8" id="KW-0812">Transmembrane</keyword>
<gene>
    <name evidence="10" type="primary">Slc6a14_1</name>
    <name evidence="10" type="ORF">PANBIA_R05297</name>
</gene>
<dbReference type="Pfam" id="PF00209">
    <property type="entry name" value="SNF"/>
    <property type="match status" value="2"/>
</dbReference>
<feature type="binding site" evidence="6">
    <location>
        <position position="385"/>
    </location>
    <ligand>
        <name>Na(+)</name>
        <dbReference type="ChEBI" id="CHEBI:29101"/>
        <label>1</label>
    </ligand>
</feature>
<dbReference type="InterPro" id="IPR037272">
    <property type="entry name" value="SNS_sf"/>
</dbReference>
<keyword evidence="8" id="KW-0769">Symport</keyword>
<proteinExistence type="inferred from homology"/>
<evidence type="ECO:0000256" key="5">
    <source>
        <dbReference type="ARBA" id="ARBA00023136"/>
    </source>
</evidence>
<dbReference type="PROSITE" id="PS50267">
    <property type="entry name" value="NA_NEUROTRAN_SYMP_3"/>
    <property type="match status" value="1"/>
</dbReference>
<evidence type="ECO:0000256" key="2">
    <source>
        <dbReference type="ARBA" id="ARBA00022448"/>
    </source>
</evidence>
<evidence type="ECO:0000313" key="10">
    <source>
        <dbReference type="EMBL" id="NWW40930.1"/>
    </source>
</evidence>
<keyword evidence="2 8" id="KW-0813">Transport</keyword>
<dbReference type="PANTHER" id="PTHR11616">
    <property type="entry name" value="SODIUM/CHLORIDE DEPENDENT TRANSPORTER"/>
    <property type="match status" value="1"/>
</dbReference>
<dbReference type="GO" id="GO:1901235">
    <property type="term" value="F:(R)-carnitine transmembrane transporter activity"/>
    <property type="evidence" value="ECO:0007669"/>
    <property type="project" value="TreeGrafter"/>
</dbReference>
<dbReference type="GO" id="GO:0001761">
    <property type="term" value="F:beta-alanine transmembrane transporter activity"/>
    <property type="evidence" value="ECO:0007669"/>
    <property type="project" value="TreeGrafter"/>
</dbReference>
<dbReference type="GO" id="GO:0015657">
    <property type="term" value="F:branched-chain amino acid:sodium symporter activity"/>
    <property type="evidence" value="ECO:0007669"/>
    <property type="project" value="TreeGrafter"/>
</dbReference>
<comment type="caution">
    <text evidence="10">The sequence shown here is derived from an EMBL/GenBank/DDBJ whole genome shotgun (WGS) entry which is preliminary data.</text>
</comment>
<feature type="binding site" evidence="6">
    <location>
        <position position="381"/>
    </location>
    <ligand>
        <name>Na(+)</name>
        <dbReference type="ChEBI" id="CHEBI:29101"/>
        <label>1</label>
    </ligand>
</feature>
<dbReference type="GO" id="GO:0022858">
    <property type="term" value="F:alanine transmembrane transporter activity"/>
    <property type="evidence" value="ECO:0007669"/>
    <property type="project" value="TreeGrafter"/>
</dbReference>
<evidence type="ECO:0000256" key="1">
    <source>
        <dbReference type="ARBA" id="ARBA00004141"/>
    </source>
</evidence>
<accession>A0A7K6MV33</accession>
<name>A0A7K6MV33_PANBI</name>
<feature type="binding site" evidence="6">
    <location>
        <position position="54"/>
    </location>
    <ligand>
        <name>Na(+)</name>
        <dbReference type="ChEBI" id="CHEBI:29101"/>
        <label>1</label>
    </ligand>
</feature>
<dbReference type="PRINTS" id="PR00176">
    <property type="entry name" value="NANEUSMPORT"/>
</dbReference>
<feature type="binding site" evidence="6">
    <location>
        <position position="52"/>
    </location>
    <ligand>
        <name>Na(+)</name>
        <dbReference type="ChEBI" id="CHEBI:29101"/>
        <label>1</label>
    </ligand>
</feature>
<dbReference type="GO" id="GO:0089718">
    <property type="term" value="P:amino acid import across plasma membrane"/>
    <property type="evidence" value="ECO:0007669"/>
    <property type="project" value="TreeGrafter"/>
</dbReference>
<dbReference type="GO" id="GO:0015374">
    <property type="term" value="F:neutral, basic amino acid:sodium:chloride symporter activity"/>
    <property type="evidence" value="ECO:0007669"/>
    <property type="project" value="TreeGrafter"/>
</dbReference>
<evidence type="ECO:0000313" key="11">
    <source>
        <dbReference type="Proteomes" id="UP000545574"/>
    </source>
</evidence>
<comment type="subcellular location">
    <subcellularLocation>
        <location evidence="1">Membrane</location>
        <topology evidence="1">Multi-pass membrane protein</topology>
    </subcellularLocation>
</comment>
<protein>
    <recommendedName>
        <fullName evidence="8">Transporter</fullName>
    </recommendedName>
</protein>
<keyword evidence="11" id="KW-1185">Reference proteome</keyword>
<feature type="non-terminal residue" evidence="10">
    <location>
        <position position="500"/>
    </location>
</feature>
<dbReference type="PROSITE" id="PS00610">
    <property type="entry name" value="NA_NEUROTRAN_SYMP_1"/>
    <property type="match status" value="1"/>
</dbReference>
<feature type="transmembrane region" description="Helical" evidence="9">
    <location>
        <begin position="369"/>
        <end position="394"/>
    </location>
</feature>
<dbReference type="PANTHER" id="PTHR11616:SF286">
    <property type="entry name" value="SODIUM- AND CHLORIDE-DEPENDENT NEUTRAL AND BASIC AMINO ACID TRANSPORTER B(0+)"/>
    <property type="match status" value="1"/>
</dbReference>
<feature type="transmembrane region" description="Helical" evidence="9">
    <location>
        <begin position="232"/>
        <end position="252"/>
    </location>
</feature>
<feature type="transmembrane region" description="Helical" evidence="9">
    <location>
        <begin position="448"/>
        <end position="469"/>
    </location>
</feature>
<feature type="binding site" evidence="6">
    <location>
        <position position="384"/>
    </location>
    <ligand>
        <name>Na(+)</name>
        <dbReference type="ChEBI" id="CHEBI:29101"/>
        <label>1</label>
    </ligand>
</feature>
<keyword evidence="6" id="KW-0479">Metal-binding</keyword>
<feature type="transmembrane region" description="Helical" evidence="9">
    <location>
        <begin position="114"/>
        <end position="145"/>
    </location>
</feature>
<comment type="similarity">
    <text evidence="8">Belongs to the sodium:neurotransmitter symporter (SNF) (TC 2.A.22) family.</text>
</comment>
<dbReference type="AlphaFoldDB" id="A0A7K6MV33"/>
<dbReference type="GO" id="GO:0046872">
    <property type="term" value="F:metal ion binding"/>
    <property type="evidence" value="ECO:0007669"/>
    <property type="project" value="UniProtKB-KW"/>
</dbReference>
<keyword evidence="5 9" id="KW-0472">Membrane</keyword>
<feature type="binding site" evidence="6">
    <location>
        <position position="55"/>
    </location>
    <ligand>
        <name>Na(+)</name>
        <dbReference type="ChEBI" id="CHEBI:29101"/>
        <label>1</label>
    </ligand>
</feature>
<evidence type="ECO:0000256" key="4">
    <source>
        <dbReference type="ARBA" id="ARBA00022989"/>
    </source>
</evidence>
<feature type="non-terminal residue" evidence="10">
    <location>
        <position position="1"/>
    </location>
</feature>
<keyword evidence="4 9" id="KW-1133">Transmembrane helix</keyword>
<evidence type="ECO:0000256" key="7">
    <source>
        <dbReference type="PIRSR" id="PIRSR600175-2"/>
    </source>
</evidence>
<evidence type="ECO:0000256" key="6">
    <source>
        <dbReference type="PIRSR" id="PIRSR600175-1"/>
    </source>
</evidence>
<feature type="transmembrane region" description="Helical" evidence="9">
    <location>
        <begin position="415"/>
        <end position="436"/>
    </location>
</feature>
<dbReference type="EMBL" id="VZRT01006548">
    <property type="protein sequence ID" value="NWW40930.1"/>
    <property type="molecule type" value="Genomic_DNA"/>
</dbReference>
<organism evidence="10 11">
    <name type="scientific">Panurus biarmicus</name>
    <name type="common">Bearded tit</name>
    <dbReference type="NCBI Taxonomy" id="181101"/>
    <lineage>
        <taxon>Eukaryota</taxon>
        <taxon>Metazoa</taxon>
        <taxon>Chordata</taxon>
        <taxon>Craniata</taxon>
        <taxon>Vertebrata</taxon>
        <taxon>Euteleostomi</taxon>
        <taxon>Archelosauria</taxon>
        <taxon>Archosauria</taxon>
        <taxon>Dinosauria</taxon>
        <taxon>Saurischia</taxon>
        <taxon>Theropoda</taxon>
        <taxon>Coelurosauria</taxon>
        <taxon>Aves</taxon>
        <taxon>Neognathae</taxon>
        <taxon>Neoaves</taxon>
        <taxon>Telluraves</taxon>
        <taxon>Australaves</taxon>
        <taxon>Passeriformes</taxon>
        <taxon>Sylvioidea</taxon>
        <taxon>Sylviidae</taxon>
        <taxon>Sylviidae incertae sedis</taxon>
        <taxon>Panurus</taxon>
    </lineage>
</organism>
<keyword evidence="7" id="KW-1015">Disulfide bond</keyword>
<evidence type="ECO:0000256" key="3">
    <source>
        <dbReference type="ARBA" id="ARBA00022692"/>
    </source>
</evidence>
<dbReference type="Proteomes" id="UP000545574">
    <property type="component" value="Unassembled WGS sequence"/>
</dbReference>
<feature type="disulfide bond" evidence="7">
    <location>
        <begin position="157"/>
        <end position="165"/>
    </location>
</feature>
<feature type="transmembrane region" description="Helical" evidence="9">
    <location>
        <begin position="481"/>
        <end position="499"/>
    </location>
</feature>
<reference evidence="10 11" key="1">
    <citation type="submission" date="2019-09" db="EMBL/GenBank/DDBJ databases">
        <title>Bird 10,000 Genomes (B10K) Project - Family phase.</title>
        <authorList>
            <person name="Zhang G."/>
        </authorList>
    </citation>
    <scope>NUCLEOTIDE SEQUENCE [LARGE SCALE GENOMIC DNA]</scope>
    <source>
        <strain evidence="10">B10K-DU-030-18</strain>
    </source>
</reference>
<dbReference type="GO" id="GO:0005886">
    <property type="term" value="C:plasma membrane"/>
    <property type="evidence" value="ECO:0007669"/>
    <property type="project" value="TreeGrafter"/>
</dbReference>
<evidence type="ECO:0000256" key="9">
    <source>
        <dbReference type="SAM" id="Phobius"/>
    </source>
</evidence>
<feature type="binding site" evidence="6">
    <location>
        <position position="59"/>
    </location>
    <ligand>
        <name>Na(+)</name>
        <dbReference type="ChEBI" id="CHEBI:29101"/>
        <label>1</label>
    </ligand>
</feature>